<dbReference type="InterPro" id="IPR051055">
    <property type="entry name" value="PIF1_helicase"/>
</dbReference>
<sequence>MSQNIMQTNIELEQAWEFVEHTGTSIFLTGKAGTGKTTFLKSVVEKSQKRLVVVAPTGVAAINARGVTIHSFFQLPFSPYIPNTIVKGEYGVSKEKRNIIRTLDLLIIDEISMVRSDLLDAIDAVLRRFKNPMKPFGGVQLLMMGDLQQLTPVVTEEDSNMLRPYYSTPYFFGSHALSEIPYVTIELKHVYRQQDNDFLELLNHVRLGCTTAADLELLNGRYQSDFHPKTDQGYIRLTTHNAMADHYNDSQLEQLSSTSYNFQAEIKGTFPEYSYPTSEVLTLKEGAQVMFVKNDSSPLRQYYNGRIGQVKRIDDENIIVHCPEDNFDIIVTMQEWENTRYVINKETKEIEPEIQGVFRQYPLRLAWAITIHKSQGLTFERAIIDAGLSFASGQVYVALSRCKTLNGLVLASRIDEKAIINDQRVKEYISRQEAEARRSIGLLEFYKQDYYKQLLMELFTFTDILRAEEALCRAAIEWLHAYPKLTLLHKATLKSMQQQVGSVAMKWLSVINQSNFDQLNEVEFLDRVKRSAGYFNATLNTYIRPLLDQTAEIKVENKHGAERLQVTFDDLLLAFLTKHYLLDEVYKRGFKAERYLNLRQTAFLDALDEVAPRGNQSRRRRKSKAEEPTPKPKREDTKLVSRCMFDAGKTVGDIAVARSLTVSTIENHLAYYVEQGELKAIDIIGAERYKVVNAAITMLGTSADMKTIKEKCSNDITYGDIKVVIAEKNWQSSKGK</sequence>
<dbReference type="EMBL" id="AWGW01000007">
    <property type="protein sequence ID" value="ERK01903.1"/>
    <property type="molecule type" value="Genomic_DNA"/>
</dbReference>
<dbReference type="GO" id="GO:0003678">
    <property type="term" value="F:DNA helicase activity"/>
    <property type="evidence" value="ECO:0007669"/>
    <property type="project" value="InterPro"/>
</dbReference>
<dbReference type="FunFam" id="3.40.50.300:FF:001498">
    <property type="entry name" value="ATP-dependent DNA helicase"/>
    <property type="match status" value="1"/>
</dbReference>
<evidence type="ECO:0000259" key="2">
    <source>
        <dbReference type="SMART" id="SM00382"/>
    </source>
</evidence>
<dbReference type="CDD" id="cd18809">
    <property type="entry name" value="SF1_C_RecD"/>
    <property type="match status" value="1"/>
</dbReference>
<dbReference type="Pfam" id="PF05970">
    <property type="entry name" value="PIF1"/>
    <property type="match status" value="1"/>
</dbReference>
<dbReference type="InterPro" id="IPR003593">
    <property type="entry name" value="AAA+_ATPase"/>
</dbReference>
<dbReference type="SUPFAM" id="SSF52540">
    <property type="entry name" value="P-loop containing nucleoside triphosphate hydrolases"/>
    <property type="match status" value="2"/>
</dbReference>
<name>U2LBP6_9BACT</name>
<dbReference type="AlphaFoldDB" id="U2LBP6"/>
<organism evidence="3 4">
    <name type="scientific">Segatella salivae F0493</name>
    <dbReference type="NCBI Taxonomy" id="1395125"/>
    <lineage>
        <taxon>Bacteria</taxon>
        <taxon>Pseudomonadati</taxon>
        <taxon>Bacteroidota</taxon>
        <taxon>Bacteroidia</taxon>
        <taxon>Bacteroidales</taxon>
        <taxon>Prevotellaceae</taxon>
        <taxon>Segatella</taxon>
    </lineage>
</organism>
<accession>U2LBP6</accession>
<dbReference type="SMART" id="SM00382">
    <property type="entry name" value="AAA"/>
    <property type="match status" value="1"/>
</dbReference>
<dbReference type="InterPro" id="IPR029491">
    <property type="entry name" value="Helicase_HTH"/>
</dbReference>
<feature type="domain" description="AAA+ ATPase" evidence="2">
    <location>
        <begin position="22"/>
        <end position="155"/>
    </location>
</feature>
<reference evidence="3 4" key="1">
    <citation type="submission" date="2013-08" db="EMBL/GenBank/DDBJ databases">
        <authorList>
            <person name="Durkin A.S."/>
            <person name="Haft D.R."/>
            <person name="McCorrison J."/>
            <person name="Torralba M."/>
            <person name="Gillis M."/>
            <person name="Haft D.H."/>
            <person name="Methe B."/>
            <person name="Sutton G."/>
            <person name="Nelson K.E."/>
        </authorList>
    </citation>
    <scope>NUCLEOTIDE SEQUENCE [LARGE SCALE GENOMIC DNA]</scope>
    <source>
        <strain evidence="3 4">F0493</strain>
    </source>
</reference>
<dbReference type="GO" id="GO:0003677">
    <property type="term" value="F:DNA binding"/>
    <property type="evidence" value="ECO:0007669"/>
    <property type="project" value="UniProtKB-KW"/>
</dbReference>
<dbReference type="InterPro" id="IPR010285">
    <property type="entry name" value="DNA_helicase_pif1-like_DEAD"/>
</dbReference>
<evidence type="ECO:0000313" key="4">
    <source>
        <dbReference type="Proteomes" id="UP000017023"/>
    </source>
</evidence>
<dbReference type="GO" id="GO:0000723">
    <property type="term" value="P:telomere maintenance"/>
    <property type="evidence" value="ECO:0007669"/>
    <property type="project" value="InterPro"/>
</dbReference>
<dbReference type="GO" id="GO:0006281">
    <property type="term" value="P:DNA repair"/>
    <property type="evidence" value="ECO:0007669"/>
    <property type="project" value="InterPro"/>
</dbReference>
<evidence type="ECO:0000313" key="3">
    <source>
        <dbReference type="EMBL" id="ERK01903.1"/>
    </source>
</evidence>
<dbReference type="Pfam" id="PF14493">
    <property type="entry name" value="HTH_40"/>
    <property type="match status" value="1"/>
</dbReference>
<keyword evidence="3" id="KW-0238">DNA-binding</keyword>
<dbReference type="PATRIC" id="fig|1395125.3.peg.829"/>
<dbReference type="InterPro" id="IPR027417">
    <property type="entry name" value="P-loop_NTPase"/>
</dbReference>
<comment type="caution">
    <text evidence="3">The sequence shown here is derived from an EMBL/GenBank/DDBJ whole genome shotgun (WGS) entry which is preliminary data.</text>
</comment>
<gene>
    <name evidence="3" type="ORF">HMPREF9145_0238</name>
</gene>
<protein>
    <submittedName>
        <fullName evidence="3">DNA-binding helix-turn-helix protein</fullName>
    </submittedName>
</protein>
<feature type="region of interest" description="Disordered" evidence="1">
    <location>
        <begin position="613"/>
        <end position="637"/>
    </location>
</feature>
<dbReference type="PANTHER" id="PTHR47642">
    <property type="entry name" value="ATP-DEPENDENT DNA HELICASE"/>
    <property type="match status" value="1"/>
</dbReference>
<dbReference type="PANTHER" id="PTHR47642:SF7">
    <property type="entry name" value="ATP-DEPENDENT DNA HELICASE PIF1"/>
    <property type="match status" value="1"/>
</dbReference>
<evidence type="ECO:0000256" key="1">
    <source>
        <dbReference type="SAM" id="MobiDB-lite"/>
    </source>
</evidence>
<dbReference type="Proteomes" id="UP000017023">
    <property type="component" value="Unassembled WGS sequence"/>
</dbReference>
<dbReference type="Gene3D" id="3.40.50.300">
    <property type="entry name" value="P-loop containing nucleotide triphosphate hydrolases"/>
    <property type="match status" value="2"/>
</dbReference>
<proteinExistence type="predicted"/>
<feature type="compositionally biased region" description="Basic and acidic residues" evidence="1">
    <location>
        <begin position="624"/>
        <end position="637"/>
    </location>
</feature>